<dbReference type="InterPro" id="IPR050366">
    <property type="entry name" value="BP-dependent_transpt_permease"/>
</dbReference>
<evidence type="ECO:0000256" key="5">
    <source>
        <dbReference type="ARBA" id="ARBA00022989"/>
    </source>
</evidence>
<feature type="domain" description="ABC transmembrane type-1" evidence="8">
    <location>
        <begin position="92"/>
        <end position="281"/>
    </location>
</feature>
<feature type="transmembrane region" description="Helical" evidence="7">
    <location>
        <begin position="214"/>
        <end position="238"/>
    </location>
</feature>
<dbReference type="CDD" id="cd06261">
    <property type="entry name" value="TM_PBP2"/>
    <property type="match status" value="1"/>
</dbReference>
<dbReference type="InterPro" id="IPR025966">
    <property type="entry name" value="OppC_N"/>
</dbReference>
<feature type="transmembrane region" description="Helical" evidence="7">
    <location>
        <begin position="31"/>
        <end position="53"/>
    </location>
</feature>
<dbReference type="Pfam" id="PF00528">
    <property type="entry name" value="BPD_transp_1"/>
    <property type="match status" value="1"/>
</dbReference>
<keyword evidence="6 7" id="KW-0472">Membrane</keyword>
<sequence>MAEAATVVKTARPKKQSEFVRVFKELRKNSTAMLGLCILLVEIILVILAPVIAPYDYTAMDIVAAQQGPSAAHWFGTDELGRDIFSRVLYGGRYSISMGVLAVMISTTVGMTIGAVAGYFGGKVDNILMRLLDVIQSLPAMLLSIVLSAVLGPGYFNTILALSVNGMPASARMLRAQMMKVRGNEYIEAAQSINCSKFRIIVRHMIPNSFSPNIVQATMSIAHMIVMAASLSFIGLGVQPPTPEWGAMLTGARQFIRQCPHMVIFPGLAIAVTVLAVNLMGDGLRDALDPKLKH</sequence>
<keyword evidence="3" id="KW-1003">Cell membrane</keyword>
<dbReference type="PANTHER" id="PTHR43386:SF1">
    <property type="entry name" value="D,D-DIPEPTIDE TRANSPORT SYSTEM PERMEASE PROTEIN DDPC-RELATED"/>
    <property type="match status" value="1"/>
</dbReference>
<feature type="transmembrane region" description="Helical" evidence="7">
    <location>
        <begin position="96"/>
        <end position="120"/>
    </location>
</feature>
<dbReference type="Pfam" id="PF12911">
    <property type="entry name" value="OppC_N"/>
    <property type="match status" value="1"/>
</dbReference>
<keyword evidence="5 7" id="KW-1133">Transmembrane helix</keyword>
<evidence type="ECO:0000256" key="6">
    <source>
        <dbReference type="ARBA" id="ARBA00023136"/>
    </source>
</evidence>
<dbReference type="GO" id="GO:0005886">
    <property type="term" value="C:plasma membrane"/>
    <property type="evidence" value="ECO:0007669"/>
    <property type="project" value="UniProtKB-SubCell"/>
</dbReference>
<evidence type="ECO:0000256" key="4">
    <source>
        <dbReference type="ARBA" id="ARBA00022692"/>
    </source>
</evidence>
<dbReference type="PANTHER" id="PTHR43386">
    <property type="entry name" value="OLIGOPEPTIDE TRANSPORT SYSTEM PERMEASE PROTEIN APPC"/>
    <property type="match status" value="1"/>
</dbReference>
<comment type="similarity">
    <text evidence="7">Belongs to the binding-protein-dependent transport system permease family.</text>
</comment>
<organism evidence="9 10">
    <name type="scientific">Candidatus Gemmiger avistercoris</name>
    <dbReference type="NCBI Taxonomy" id="2838606"/>
    <lineage>
        <taxon>Bacteria</taxon>
        <taxon>Bacillati</taxon>
        <taxon>Bacillota</taxon>
        <taxon>Clostridia</taxon>
        <taxon>Eubacteriales</taxon>
        <taxon>Gemmiger</taxon>
    </lineage>
</organism>
<name>A0A9D2FKZ4_9FIRM</name>
<dbReference type="EMBL" id="DXBF01000060">
    <property type="protein sequence ID" value="HIZ62550.1"/>
    <property type="molecule type" value="Genomic_DNA"/>
</dbReference>
<evidence type="ECO:0000256" key="3">
    <source>
        <dbReference type="ARBA" id="ARBA00022475"/>
    </source>
</evidence>
<dbReference type="InterPro" id="IPR000515">
    <property type="entry name" value="MetI-like"/>
</dbReference>
<comment type="caution">
    <text evidence="9">The sequence shown here is derived from an EMBL/GenBank/DDBJ whole genome shotgun (WGS) entry which is preliminary data.</text>
</comment>
<dbReference type="Proteomes" id="UP000824105">
    <property type="component" value="Unassembled WGS sequence"/>
</dbReference>
<gene>
    <name evidence="9" type="ORF">H9724_07275</name>
</gene>
<keyword evidence="4 7" id="KW-0812">Transmembrane</keyword>
<dbReference type="Gene3D" id="1.10.3720.10">
    <property type="entry name" value="MetI-like"/>
    <property type="match status" value="1"/>
</dbReference>
<evidence type="ECO:0000259" key="8">
    <source>
        <dbReference type="PROSITE" id="PS50928"/>
    </source>
</evidence>
<feature type="transmembrane region" description="Helical" evidence="7">
    <location>
        <begin position="259"/>
        <end position="281"/>
    </location>
</feature>
<comment type="subcellular location">
    <subcellularLocation>
        <location evidence="1 7">Cell membrane</location>
        <topology evidence="1 7">Multi-pass membrane protein</topology>
    </subcellularLocation>
</comment>
<reference evidence="9" key="2">
    <citation type="submission" date="2021-04" db="EMBL/GenBank/DDBJ databases">
        <authorList>
            <person name="Gilroy R."/>
        </authorList>
    </citation>
    <scope>NUCLEOTIDE SEQUENCE</scope>
    <source>
        <strain evidence="9">CHK188-11489</strain>
    </source>
</reference>
<dbReference type="InterPro" id="IPR035906">
    <property type="entry name" value="MetI-like_sf"/>
</dbReference>
<dbReference type="GO" id="GO:0055085">
    <property type="term" value="P:transmembrane transport"/>
    <property type="evidence" value="ECO:0007669"/>
    <property type="project" value="InterPro"/>
</dbReference>
<protein>
    <submittedName>
        <fullName evidence="9">ABC transporter permease</fullName>
    </submittedName>
</protein>
<dbReference type="SUPFAM" id="SSF161098">
    <property type="entry name" value="MetI-like"/>
    <property type="match status" value="1"/>
</dbReference>
<reference evidence="9" key="1">
    <citation type="journal article" date="2021" name="PeerJ">
        <title>Extensive microbial diversity within the chicken gut microbiome revealed by metagenomics and culture.</title>
        <authorList>
            <person name="Gilroy R."/>
            <person name="Ravi A."/>
            <person name="Getino M."/>
            <person name="Pursley I."/>
            <person name="Horton D.L."/>
            <person name="Alikhan N.F."/>
            <person name="Baker D."/>
            <person name="Gharbi K."/>
            <person name="Hall N."/>
            <person name="Watson M."/>
            <person name="Adriaenssens E.M."/>
            <person name="Foster-Nyarko E."/>
            <person name="Jarju S."/>
            <person name="Secka A."/>
            <person name="Antonio M."/>
            <person name="Oren A."/>
            <person name="Chaudhuri R.R."/>
            <person name="La Ragione R."/>
            <person name="Hildebrand F."/>
            <person name="Pallen M.J."/>
        </authorList>
    </citation>
    <scope>NUCLEOTIDE SEQUENCE</scope>
    <source>
        <strain evidence="9">CHK188-11489</strain>
    </source>
</reference>
<keyword evidence="2 7" id="KW-0813">Transport</keyword>
<feature type="transmembrane region" description="Helical" evidence="7">
    <location>
        <begin position="141"/>
        <end position="164"/>
    </location>
</feature>
<accession>A0A9D2FKZ4</accession>
<dbReference type="AlphaFoldDB" id="A0A9D2FKZ4"/>
<proteinExistence type="inferred from homology"/>
<evidence type="ECO:0000256" key="1">
    <source>
        <dbReference type="ARBA" id="ARBA00004651"/>
    </source>
</evidence>
<evidence type="ECO:0000256" key="2">
    <source>
        <dbReference type="ARBA" id="ARBA00022448"/>
    </source>
</evidence>
<evidence type="ECO:0000256" key="7">
    <source>
        <dbReference type="RuleBase" id="RU363032"/>
    </source>
</evidence>
<evidence type="ECO:0000313" key="10">
    <source>
        <dbReference type="Proteomes" id="UP000824105"/>
    </source>
</evidence>
<evidence type="ECO:0000313" key="9">
    <source>
        <dbReference type="EMBL" id="HIZ62550.1"/>
    </source>
</evidence>
<dbReference type="PROSITE" id="PS50928">
    <property type="entry name" value="ABC_TM1"/>
    <property type="match status" value="1"/>
</dbReference>